<evidence type="ECO:0000256" key="4">
    <source>
        <dbReference type="PROSITE-ProRule" id="PRU01248"/>
    </source>
</evidence>
<evidence type="ECO:0000256" key="1">
    <source>
        <dbReference type="ARBA" id="ARBA00022908"/>
    </source>
</evidence>
<dbReference type="PANTHER" id="PTHR30349:SF90">
    <property type="entry name" value="TYROSINE RECOMBINASE XERD"/>
    <property type="match status" value="1"/>
</dbReference>
<reference evidence="8" key="1">
    <citation type="journal article" date="2019" name="Int. J. Syst. Evol. Microbiol.">
        <title>The Global Catalogue of Microorganisms (GCM) 10K type strain sequencing project: providing services to taxonomists for standard genome sequencing and annotation.</title>
        <authorList>
            <consortium name="The Broad Institute Genomics Platform"/>
            <consortium name="The Broad Institute Genome Sequencing Center for Infectious Disease"/>
            <person name="Wu L."/>
            <person name="Ma J."/>
        </authorList>
    </citation>
    <scope>NUCLEOTIDE SEQUENCE [LARGE SCALE GENOMIC DNA]</scope>
    <source>
        <strain evidence="8">KCTC 52438</strain>
    </source>
</reference>
<protein>
    <submittedName>
        <fullName evidence="7">Tyrosine-type recombinase/integrase</fullName>
    </submittedName>
</protein>
<keyword evidence="8" id="KW-1185">Reference proteome</keyword>
<dbReference type="InterPro" id="IPR010998">
    <property type="entry name" value="Integrase_recombinase_N"/>
</dbReference>
<dbReference type="InterPro" id="IPR013762">
    <property type="entry name" value="Integrase-like_cat_sf"/>
</dbReference>
<keyword evidence="3" id="KW-0233">DNA recombination</keyword>
<feature type="domain" description="Core-binding (CB)" evidence="6">
    <location>
        <begin position="1"/>
        <end position="82"/>
    </location>
</feature>
<dbReference type="PANTHER" id="PTHR30349">
    <property type="entry name" value="PHAGE INTEGRASE-RELATED"/>
    <property type="match status" value="1"/>
</dbReference>
<name>A0ABV7HL35_9GAMM</name>
<dbReference type="InterPro" id="IPR011010">
    <property type="entry name" value="DNA_brk_join_enz"/>
</dbReference>
<keyword evidence="1" id="KW-0229">DNA integration</keyword>
<feature type="domain" description="Tyr recombinase" evidence="5">
    <location>
        <begin position="99"/>
        <end position="275"/>
    </location>
</feature>
<dbReference type="RefSeq" id="WP_386723493.1">
    <property type="nucleotide sequence ID" value="NZ_JBHRSZ010000013.1"/>
</dbReference>
<accession>A0ABV7HL35</accession>
<dbReference type="Pfam" id="PF13495">
    <property type="entry name" value="Phage_int_SAM_4"/>
    <property type="match status" value="1"/>
</dbReference>
<dbReference type="Proteomes" id="UP001595476">
    <property type="component" value="Unassembled WGS sequence"/>
</dbReference>
<dbReference type="EMBL" id="JBHRSZ010000013">
    <property type="protein sequence ID" value="MFC3153571.1"/>
    <property type="molecule type" value="Genomic_DNA"/>
</dbReference>
<dbReference type="Gene3D" id="1.10.443.10">
    <property type="entry name" value="Intergrase catalytic core"/>
    <property type="match status" value="1"/>
</dbReference>
<evidence type="ECO:0000313" key="8">
    <source>
        <dbReference type="Proteomes" id="UP001595476"/>
    </source>
</evidence>
<dbReference type="InterPro" id="IPR044068">
    <property type="entry name" value="CB"/>
</dbReference>
<evidence type="ECO:0000256" key="3">
    <source>
        <dbReference type="ARBA" id="ARBA00023172"/>
    </source>
</evidence>
<evidence type="ECO:0000259" key="5">
    <source>
        <dbReference type="PROSITE" id="PS51898"/>
    </source>
</evidence>
<dbReference type="Gene3D" id="1.10.150.130">
    <property type="match status" value="1"/>
</dbReference>
<dbReference type="Pfam" id="PF00589">
    <property type="entry name" value="Phage_integrase"/>
    <property type="match status" value="1"/>
</dbReference>
<gene>
    <name evidence="7" type="ORF">ACFOEK_21230</name>
</gene>
<dbReference type="InterPro" id="IPR004107">
    <property type="entry name" value="Integrase_SAM-like_N"/>
</dbReference>
<evidence type="ECO:0000313" key="7">
    <source>
        <dbReference type="EMBL" id="MFC3153571.1"/>
    </source>
</evidence>
<dbReference type="InterPro" id="IPR002104">
    <property type="entry name" value="Integrase_catalytic"/>
</dbReference>
<comment type="caution">
    <text evidence="7">The sequence shown here is derived from an EMBL/GenBank/DDBJ whole genome shotgun (WGS) entry which is preliminary data.</text>
</comment>
<keyword evidence="2 4" id="KW-0238">DNA-binding</keyword>
<dbReference type="PROSITE" id="PS51898">
    <property type="entry name" value="TYR_RECOMBINASE"/>
    <property type="match status" value="1"/>
</dbReference>
<proteinExistence type="predicted"/>
<dbReference type="InterPro" id="IPR050090">
    <property type="entry name" value="Tyrosine_recombinase_XerCD"/>
</dbReference>
<evidence type="ECO:0000259" key="6">
    <source>
        <dbReference type="PROSITE" id="PS51900"/>
    </source>
</evidence>
<sequence length="280" mass="33109">VMSPLRQKMIDLMTVKQFSERTQNSYLYSMMSLVKYYRKSPDLLSQDDLQNYFIYLIKDRNLAANSCRLQVNAIRFFYRWVLGRSLESIRLHYPKRPLKIPELLTRDEARKIVNQPTNLMHQTMLKTCYGCGLRVSEVCALQVKDIDGERLLLKVNEGKGKKDRMVPLPKTVLMALRQYWYRYRPYLWLFYSKQLDKPFDLRTLQKVYKKTKAEAGVQKTGGIHGLRHAYATHQLEAGLPIHLLQNWLGHQNVNTTMRYIHWIPSYHPERDGLLDLLSEV</sequence>
<feature type="non-terminal residue" evidence="7">
    <location>
        <position position="1"/>
    </location>
</feature>
<evidence type="ECO:0000256" key="2">
    <source>
        <dbReference type="ARBA" id="ARBA00023125"/>
    </source>
</evidence>
<dbReference type="SUPFAM" id="SSF56349">
    <property type="entry name" value="DNA breaking-rejoining enzymes"/>
    <property type="match status" value="1"/>
</dbReference>
<dbReference type="PROSITE" id="PS51900">
    <property type="entry name" value="CB"/>
    <property type="match status" value="1"/>
</dbReference>
<organism evidence="7 8">
    <name type="scientific">Litoribrevibacter euphylliae</name>
    <dbReference type="NCBI Taxonomy" id="1834034"/>
    <lineage>
        <taxon>Bacteria</taxon>
        <taxon>Pseudomonadati</taxon>
        <taxon>Pseudomonadota</taxon>
        <taxon>Gammaproteobacteria</taxon>
        <taxon>Oceanospirillales</taxon>
        <taxon>Oceanospirillaceae</taxon>
        <taxon>Litoribrevibacter</taxon>
    </lineage>
</organism>